<keyword evidence="1" id="KW-1133">Transmembrane helix</keyword>
<sequence>MIARVGWFLAASVMWTVLLGDGAQLTSVRGAAAWFVHAPLSLLAGFALIELGLIVAGRYSARARARIDLQLHAALRRAADRLPADRRAAYLREWEGELHAILQGPPVARVWPALRYVAGLRRAAPAIARVLDPGRPAGRLRAAGRGARAFALGVVLIPLVTSVVLLFVALIVVGMLLVAVWAAAVATTGRRAFRETFVRGCRRTGLCLFGWPAADDAPGEQTILSL</sequence>
<accession>A0A8J3ZFJ8</accession>
<keyword evidence="1" id="KW-0812">Transmembrane</keyword>
<feature type="transmembrane region" description="Helical" evidence="1">
    <location>
        <begin position="149"/>
        <end position="182"/>
    </location>
</feature>
<keyword evidence="3" id="KW-1185">Reference proteome</keyword>
<evidence type="ECO:0000313" key="3">
    <source>
        <dbReference type="Proteomes" id="UP000612585"/>
    </source>
</evidence>
<reference evidence="2" key="1">
    <citation type="submission" date="2021-01" db="EMBL/GenBank/DDBJ databases">
        <title>Whole genome shotgun sequence of Virgisporangium aurantiacum NBRC 16421.</title>
        <authorList>
            <person name="Komaki H."/>
            <person name="Tamura T."/>
        </authorList>
    </citation>
    <scope>NUCLEOTIDE SEQUENCE</scope>
    <source>
        <strain evidence="2">NBRC 16421</strain>
    </source>
</reference>
<feature type="transmembrane region" description="Helical" evidence="1">
    <location>
        <begin position="32"/>
        <end position="56"/>
    </location>
</feature>
<dbReference type="AlphaFoldDB" id="A0A8J3ZFJ8"/>
<dbReference type="RefSeq" id="WP_204005587.1">
    <property type="nucleotide sequence ID" value="NZ_BOPG01000061.1"/>
</dbReference>
<gene>
    <name evidence="2" type="ORF">Vau01_084460</name>
</gene>
<comment type="caution">
    <text evidence="2">The sequence shown here is derived from an EMBL/GenBank/DDBJ whole genome shotgun (WGS) entry which is preliminary data.</text>
</comment>
<name>A0A8J3ZFJ8_9ACTN</name>
<evidence type="ECO:0000256" key="1">
    <source>
        <dbReference type="SAM" id="Phobius"/>
    </source>
</evidence>
<dbReference type="Proteomes" id="UP000612585">
    <property type="component" value="Unassembled WGS sequence"/>
</dbReference>
<organism evidence="2 3">
    <name type="scientific">Virgisporangium aurantiacum</name>
    <dbReference type="NCBI Taxonomy" id="175570"/>
    <lineage>
        <taxon>Bacteria</taxon>
        <taxon>Bacillati</taxon>
        <taxon>Actinomycetota</taxon>
        <taxon>Actinomycetes</taxon>
        <taxon>Micromonosporales</taxon>
        <taxon>Micromonosporaceae</taxon>
        <taxon>Virgisporangium</taxon>
    </lineage>
</organism>
<keyword evidence="1" id="KW-0472">Membrane</keyword>
<protein>
    <submittedName>
        <fullName evidence="2">Uncharacterized protein</fullName>
    </submittedName>
</protein>
<evidence type="ECO:0000313" key="2">
    <source>
        <dbReference type="EMBL" id="GIJ60930.1"/>
    </source>
</evidence>
<proteinExistence type="predicted"/>
<dbReference type="EMBL" id="BOPG01000061">
    <property type="protein sequence ID" value="GIJ60930.1"/>
    <property type="molecule type" value="Genomic_DNA"/>
</dbReference>